<accession>A0A9N8VVF2</accession>
<reference evidence="2" key="1">
    <citation type="submission" date="2021-06" db="EMBL/GenBank/DDBJ databases">
        <authorList>
            <person name="Kallberg Y."/>
            <person name="Tangrot J."/>
            <person name="Rosling A."/>
        </authorList>
    </citation>
    <scope>NUCLEOTIDE SEQUENCE</scope>
    <source>
        <strain evidence="2">MA453B</strain>
    </source>
</reference>
<proteinExistence type="predicted"/>
<name>A0A9N8VVF2_9GLOM</name>
<dbReference type="Proteomes" id="UP000789405">
    <property type="component" value="Unassembled WGS sequence"/>
</dbReference>
<dbReference type="PANTHER" id="PTHR43157:SF31">
    <property type="entry name" value="PHOSPHATIDYLINOSITOL-GLYCAN BIOSYNTHESIS CLASS F PROTEIN"/>
    <property type="match status" value="1"/>
</dbReference>
<dbReference type="PANTHER" id="PTHR43157">
    <property type="entry name" value="PHOSPHATIDYLINOSITOL-GLYCAN BIOSYNTHESIS CLASS F PROTEIN-RELATED"/>
    <property type="match status" value="1"/>
</dbReference>
<organism evidence="2 3">
    <name type="scientific">Dentiscutata erythropus</name>
    <dbReference type="NCBI Taxonomy" id="1348616"/>
    <lineage>
        <taxon>Eukaryota</taxon>
        <taxon>Fungi</taxon>
        <taxon>Fungi incertae sedis</taxon>
        <taxon>Mucoromycota</taxon>
        <taxon>Glomeromycotina</taxon>
        <taxon>Glomeromycetes</taxon>
        <taxon>Diversisporales</taxon>
        <taxon>Gigasporaceae</taxon>
        <taxon>Dentiscutata</taxon>
    </lineage>
</organism>
<dbReference type="Pfam" id="PF00106">
    <property type="entry name" value="adh_short"/>
    <property type="match status" value="1"/>
</dbReference>
<comment type="caution">
    <text evidence="2">The sequence shown here is derived from an EMBL/GenBank/DDBJ whole genome shotgun (WGS) entry which is preliminary data.</text>
</comment>
<evidence type="ECO:0000256" key="1">
    <source>
        <dbReference type="ARBA" id="ARBA00023002"/>
    </source>
</evidence>
<dbReference type="AlphaFoldDB" id="A0A9N8VVF2"/>
<keyword evidence="1" id="KW-0560">Oxidoreductase</keyword>
<keyword evidence="3" id="KW-1185">Reference proteome</keyword>
<evidence type="ECO:0000313" key="2">
    <source>
        <dbReference type="EMBL" id="CAG8461422.1"/>
    </source>
</evidence>
<dbReference type="CDD" id="cd05327">
    <property type="entry name" value="retinol-DH_like_SDR_c_like"/>
    <property type="match status" value="1"/>
</dbReference>
<dbReference type="GO" id="GO:0016491">
    <property type="term" value="F:oxidoreductase activity"/>
    <property type="evidence" value="ECO:0007669"/>
    <property type="project" value="UniProtKB-KW"/>
</dbReference>
<dbReference type="EMBL" id="CAJVPY010000265">
    <property type="protein sequence ID" value="CAG8461422.1"/>
    <property type="molecule type" value="Genomic_DNA"/>
</dbReference>
<dbReference type="SUPFAM" id="SSF51735">
    <property type="entry name" value="NAD(P)-binding Rossmann-fold domains"/>
    <property type="match status" value="1"/>
</dbReference>
<dbReference type="InterPro" id="IPR036291">
    <property type="entry name" value="NAD(P)-bd_dom_sf"/>
</dbReference>
<dbReference type="PRINTS" id="PR00081">
    <property type="entry name" value="GDHRDH"/>
</dbReference>
<protein>
    <submittedName>
        <fullName evidence="2">5700_t:CDS:1</fullName>
    </submittedName>
</protein>
<evidence type="ECO:0000313" key="3">
    <source>
        <dbReference type="Proteomes" id="UP000789405"/>
    </source>
</evidence>
<gene>
    <name evidence="2" type="ORF">DERYTH_LOCUS1027</name>
</gene>
<dbReference type="OrthoDB" id="191139at2759"/>
<dbReference type="Gene3D" id="3.40.50.720">
    <property type="entry name" value="NAD(P)-binding Rossmann-like Domain"/>
    <property type="match status" value="1"/>
</dbReference>
<sequence length="305" mass="34162">MNFQKIDPSAKKHFTFDKIPDLSGKVAVVTGGNSGIGYITCLELARKNSHVFILGRNIEKCQAVVVKIKSETGNQNVEFLQLDLKNLKSVKECAEKILARDLPLHILINNAGITTNTFSLTEDGIQEEFGTNHVGHFLLTKLLLPKIKASQPARIVIVSSHGHKRIVESGIEFEKLNDPNAQSPLQRYSISKLANILFTNELNKRYLDGELVYANSLHPDTNMLQRNDFSVPESIMSSSISSEDGAITTLYCATSPEIEEKNFRGKYFEPFGVESEKSSFAQDDDLAKRLWDFTENMINEKLPQN</sequence>
<dbReference type="InterPro" id="IPR002347">
    <property type="entry name" value="SDR_fam"/>
</dbReference>